<dbReference type="PANTHER" id="PTHR10972">
    <property type="entry name" value="OXYSTEROL-BINDING PROTEIN-RELATED"/>
    <property type="match status" value="1"/>
</dbReference>
<accession>A0ABR0M1A6</accession>
<gene>
    <name evidence="2" type="primary">OSH6_2</name>
    <name evidence="2" type="ORF">LTR16_011696</name>
</gene>
<organism evidence="2 3">
    <name type="scientific">Cryomyces antarcticus</name>
    <dbReference type="NCBI Taxonomy" id="329879"/>
    <lineage>
        <taxon>Eukaryota</taxon>
        <taxon>Fungi</taxon>
        <taxon>Dikarya</taxon>
        <taxon>Ascomycota</taxon>
        <taxon>Pezizomycotina</taxon>
        <taxon>Dothideomycetes</taxon>
        <taxon>Dothideomycetes incertae sedis</taxon>
        <taxon>Cryomyces</taxon>
    </lineage>
</organism>
<reference evidence="2 3" key="1">
    <citation type="submission" date="2023-08" db="EMBL/GenBank/DDBJ databases">
        <title>Black Yeasts Isolated from many extreme environments.</title>
        <authorList>
            <person name="Coleine C."/>
            <person name="Stajich J.E."/>
            <person name="Selbmann L."/>
        </authorList>
    </citation>
    <scope>NUCLEOTIDE SEQUENCE [LARGE SCALE GENOMIC DNA]</scope>
    <source>
        <strain evidence="2 3">CCFEE 536</strain>
    </source>
</reference>
<keyword evidence="3" id="KW-1185">Reference proteome</keyword>
<proteinExistence type="inferred from homology"/>
<evidence type="ECO:0000313" key="2">
    <source>
        <dbReference type="EMBL" id="KAK5276120.1"/>
    </source>
</evidence>
<dbReference type="PANTHER" id="PTHR10972:SF102">
    <property type="entry name" value="OXYSTEROL-BINDING PROTEIN"/>
    <property type="match status" value="1"/>
</dbReference>
<dbReference type="Pfam" id="PF01237">
    <property type="entry name" value="Oxysterol_BP"/>
    <property type="match status" value="1"/>
</dbReference>
<feature type="non-terminal residue" evidence="2">
    <location>
        <position position="76"/>
    </location>
</feature>
<sequence>MYARGILFGKMKYELGDHAFIRCPETGLEADIEFKTKGYFSGTYNAIGGSIKDKSGKNLFELSGLWSREMFIKNLT</sequence>
<comment type="similarity">
    <text evidence="1">Belongs to the OSBP family.</text>
</comment>
<comment type="caution">
    <text evidence="2">The sequence shown here is derived from an EMBL/GenBank/DDBJ whole genome shotgun (WGS) entry which is preliminary data.</text>
</comment>
<name>A0ABR0M1A6_9PEZI</name>
<dbReference type="Gene3D" id="2.40.160.120">
    <property type="match status" value="1"/>
</dbReference>
<dbReference type="InterPro" id="IPR000648">
    <property type="entry name" value="Oxysterol-bd"/>
</dbReference>
<dbReference type="EMBL" id="JAVRRA010003722">
    <property type="protein sequence ID" value="KAK5276120.1"/>
    <property type="molecule type" value="Genomic_DNA"/>
</dbReference>
<evidence type="ECO:0000313" key="3">
    <source>
        <dbReference type="Proteomes" id="UP001357485"/>
    </source>
</evidence>
<dbReference type="Proteomes" id="UP001357485">
    <property type="component" value="Unassembled WGS sequence"/>
</dbReference>
<dbReference type="InterPro" id="IPR037239">
    <property type="entry name" value="OSBP_sf"/>
</dbReference>
<protein>
    <submittedName>
        <fullName evidence="2">Oxysterol-binding protein OBPa</fullName>
    </submittedName>
</protein>
<evidence type="ECO:0000256" key="1">
    <source>
        <dbReference type="ARBA" id="ARBA00008842"/>
    </source>
</evidence>
<dbReference type="SUPFAM" id="SSF144000">
    <property type="entry name" value="Oxysterol-binding protein-like"/>
    <property type="match status" value="1"/>
</dbReference>